<organism evidence="1 2">
    <name type="scientific">Priestia megaterium (strain ATCC 14581 / DSM 32 / CCUG 1817 / JCM 2506 / NBRC 15308 / NCIMB 9376 / NCTC 10342 / NRRL B-14308 / VKM B-512 / Ford 19)</name>
    <name type="common">Bacillus megaterium</name>
    <dbReference type="NCBI Taxonomy" id="1348623"/>
    <lineage>
        <taxon>Bacteria</taxon>
        <taxon>Bacillati</taxon>
        <taxon>Bacillota</taxon>
        <taxon>Bacilli</taxon>
        <taxon>Bacillales</taxon>
        <taxon>Bacillaceae</taxon>
        <taxon>Priestia</taxon>
    </lineage>
</organism>
<accession>A0A0B6B0S3</accession>
<evidence type="ECO:0000313" key="2">
    <source>
        <dbReference type="Proteomes" id="UP000031829"/>
    </source>
</evidence>
<evidence type="ECO:0000313" key="1">
    <source>
        <dbReference type="EMBL" id="AJI25774.1"/>
    </source>
</evidence>
<sequence length="85" mass="10093">MEIKIRNVDPIAVKKIDELAKERKVSRQEFLKSQLETLAFFRKQTDRENELENLIEKNIKMMEKCAVSMENMNHILLEMIGDPEE</sequence>
<reference evidence="1 2" key="1">
    <citation type="journal article" date="2015" name="Genome Announc.">
        <title>Complete genome sequences for 35 biothreat assay-relevant bacillus species.</title>
        <authorList>
            <person name="Johnson S.L."/>
            <person name="Daligault H.E."/>
            <person name="Davenport K.W."/>
            <person name="Jaissle J."/>
            <person name="Frey K.G."/>
            <person name="Ladner J.T."/>
            <person name="Broomall S.M."/>
            <person name="Bishop-Lilly K.A."/>
            <person name="Bruce D.C."/>
            <person name="Gibbons H.S."/>
            <person name="Coyne S.R."/>
            <person name="Lo C.C."/>
            <person name="Meincke L."/>
            <person name="Munk A.C."/>
            <person name="Koroleva G.I."/>
            <person name="Rosenzweig C.N."/>
            <person name="Palacios G.F."/>
            <person name="Redden C.L."/>
            <person name="Minogue T.D."/>
            <person name="Chain P.S."/>
        </authorList>
    </citation>
    <scope>NUCLEOTIDE SEQUENCE [LARGE SCALE GENOMIC DNA]</scope>
    <source>
        <strain evidence="2">ATCC 14581 / DSM 32 / JCM 2506 / NBRC 15308 / NCIMB 9376 / NCTC 10342 / NRRL B-14308 / VKM B-512</strain>
        <plasmid evidence="1 2">pBMV_2</plasmid>
    </source>
</reference>
<dbReference type="EMBL" id="CP009921">
    <property type="protein sequence ID" value="AJI25774.1"/>
    <property type="molecule type" value="Genomic_DNA"/>
</dbReference>
<dbReference type="AlphaFoldDB" id="A0A0B6B0S3"/>
<gene>
    <name evidence="1" type="ORF">BG04_5838</name>
</gene>
<dbReference type="HOGENOM" id="CLU_176788_0_0_9"/>
<name>A0A0B6B0S3_PRIM2</name>
<dbReference type="Proteomes" id="UP000031829">
    <property type="component" value="Plasmid pBMV_2"/>
</dbReference>
<proteinExistence type="predicted"/>
<geneLocation type="plasmid" evidence="1 2">
    <name>pBMV_2</name>
</geneLocation>
<protein>
    <recommendedName>
        <fullName evidence="3">Ribbon-helix-helix protein CopG domain-containing protein</fullName>
    </recommendedName>
</protein>
<dbReference type="RefSeq" id="WP_034655618.1">
    <property type="nucleotide sequence ID" value="NZ_BCVB01000018.1"/>
</dbReference>
<keyword evidence="1" id="KW-0614">Plasmid</keyword>
<dbReference type="GeneID" id="93646008"/>
<dbReference type="KEGG" id="bmeg:BG04_5838"/>
<evidence type="ECO:0008006" key="3">
    <source>
        <dbReference type="Google" id="ProtNLM"/>
    </source>
</evidence>